<comment type="caution">
    <text evidence="5">The sequence shown here is derived from an EMBL/GenBank/DDBJ whole genome shotgun (WGS) entry which is preliminary data.</text>
</comment>
<feature type="domain" description="GntR C-terminal" evidence="4">
    <location>
        <begin position="114"/>
        <end position="242"/>
    </location>
</feature>
<dbReference type="InterPro" id="IPR000524">
    <property type="entry name" value="Tscrpt_reg_HTH_GntR"/>
</dbReference>
<dbReference type="Pfam" id="PF07729">
    <property type="entry name" value="FCD"/>
    <property type="match status" value="1"/>
</dbReference>
<sequence>MARRVLERAIEINLISSNSFPIVLLRQPQKSDYFPISEIRSLEERLETDFMMWLKDAQPAPGSRLSEAALARRFGVSNTAIREFLIGLSRVGFIRKEPQRSWILEGFTEQYALELHEVRRMFECRAIRAIFDIPEDEPFWGKLLRLRQEHIQLRSEIDTRFTEFSELDTRFHRTLNAAAGNRFMDGFQDSISVIFHFHYRWSKKNQVGRNGFAVQEHLEIIDAILRQDQGAATAALERHLETAHQTFIASLQRD</sequence>
<evidence type="ECO:0000313" key="5">
    <source>
        <dbReference type="EMBL" id="PKR58676.1"/>
    </source>
</evidence>
<protein>
    <submittedName>
        <fullName evidence="5">GntR family transcriptional regulator</fullName>
    </submittedName>
</protein>
<dbReference type="Gene3D" id="1.10.10.10">
    <property type="entry name" value="Winged helix-like DNA-binding domain superfamily/Winged helix DNA-binding domain"/>
    <property type="match status" value="1"/>
</dbReference>
<dbReference type="Gene3D" id="1.20.120.530">
    <property type="entry name" value="GntR ligand-binding domain-like"/>
    <property type="match status" value="1"/>
</dbReference>
<reference evidence="5 6" key="1">
    <citation type="submission" date="2017-09" db="EMBL/GenBank/DDBJ databases">
        <title>Biodiversity and function of Thalassospira species in the particle-attached aromatic-hydrocarbon-degrading consortia from the surface seawater of the China South Sea.</title>
        <authorList>
            <person name="Dong C."/>
            <person name="Lai Q."/>
            <person name="Shao Z."/>
        </authorList>
    </citation>
    <scope>NUCLEOTIDE SEQUENCE [LARGE SCALE GENOMIC DNA]</scope>
    <source>
        <strain evidence="5 6">139Z-12</strain>
    </source>
</reference>
<keyword evidence="3" id="KW-0804">Transcription</keyword>
<name>A0A2N3L7F8_9PROT</name>
<keyword evidence="1" id="KW-0805">Transcription regulation</keyword>
<dbReference type="PANTHER" id="PTHR43537">
    <property type="entry name" value="TRANSCRIPTIONAL REGULATOR, GNTR FAMILY"/>
    <property type="match status" value="1"/>
</dbReference>
<dbReference type="InterPro" id="IPR011711">
    <property type="entry name" value="GntR_C"/>
</dbReference>
<keyword evidence="2" id="KW-0238">DNA-binding</keyword>
<proteinExistence type="predicted"/>
<evidence type="ECO:0000256" key="2">
    <source>
        <dbReference type="ARBA" id="ARBA00023125"/>
    </source>
</evidence>
<evidence type="ECO:0000313" key="6">
    <source>
        <dbReference type="Proteomes" id="UP000233332"/>
    </source>
</evidence>
<dbReference type="InterPro" id="IPR008920">
    <property type="entry name" value="TF_FadR/GntR_C"/>
</dbReference>
<keyword evidence="6" id="KW-1185">Reference proteome</keyword>
<dbReference type="SUPFAM" id="SSF48008">
    <property type="entry name" value="GntR ligand-binding domain-like"/>
    <property type="match status" value="1"/>
</dbReference>
<dbReference type="GO" id="GO:0003677">
    <property type="term" value="F:DNA binding"/>
    <property type="evidence" value="ECO:0007669"/>
    <property type="project" value="UniProtKB-KW"/>
</dbReference>
<dbReference type="PANTHER" id="PTHR43537:SF51">
    <property type="entry name" value="HTH-TYPE TRANSCRIPTIONAL REGULATOR LGOR-RELATED"/>
    <property type="match status" value="1"/>
</dbReference>
<dbReference type="Proteomes" id="UP000233332">
    <property type="component" value="Unassembled WGS sequence"/>
</dbReference>
<evidence type="ECO:0000256" key="3">
    <source>
        <dbReference type="ARBA" id="ARBA00023163"/>
    </source>
</evidence>
<gene>
    <name evidence="5" type="ORF">COO92_07325</name>
</gene>
<organism evidence="5 6">
    <name type="scientific">Thalassospira lohafexi</name>
    <dbReference type="NCBI Taxonomy" id="744227"/>
    <lineage>
        <taxon>Bacteria</taxon>
        <taxon>Pseudomonadati</taxon>
        <taxon>Pseudomonadota</taxon>
        <taxon>Alphaproteobacteria</taxon>
        <taxon>Rhodospirillales</taxon>
        <taxon>Thalassospiraceae</taxon>
        <taxon>Thalassospira</taxon>
    </lineage>
</organism>
<dbReference type="Pfam" id="PF00392">
    <property type="entry name" value="GntR"/>
    <property type="match status" value="1"/>
</dbReference>
<dbReference type="SUPFAM" id="SSF46785">
    <property type="entry name" value="Winged helix' DNA-binding domain"/>
    <property type="match status" value="1"/>
</dbReference>
<dbReference type="InterPro" id="IPR036390">
    <property type="entry name" value="WH_DNA-bd_sf"/>
</dbReference>
<dbReference type="AlphaFoldDB" id="A0A2N3L7F8"/>
<dbReference type="EMBL" id="NXGX01000003">
    <property type="protein sequence ID" value="PKR58676.1"/>
    <property type="molecule type" value="Genomic_DNA"/>
</dbReference>
<dbReference type="SMART" id="SM00895">
    <property type="entry name" value="FCD"/>
    <property type="match status" value="1"/>
</dbReference>
<dbReference type="GO" id="GO:0003700">
    <property type="term" value="F:DNA-binding transcription factor activity"/>
    <property type="evidence" value="ECO:0007669"/>
    <property type="project" value="InterPro"/>
</dbReference>
<evidence type="ECO:0000259" key="4">
    <source>
        <dbReference type="SMART" id="SM00895"/>
    </source>
</evidence>
<dbReference type="InterPro" id="IPR036388">
    <property type="entry name" value="WH-like_DNA-bd_sf"/>
</dbReference>
<evidence type="ECO:0000256" key="1">
    <source>
        <dbReference type="ARBA" id="ARBA00023015"/>
    </source>
</evidence>
<accession>A0A2N3L7F8</accession>